<dbReference type="SUPFAM" id="SSF56601">
    <property type="entry name" value="beta-lactamase/transpeptidase-like"/>
    <property type="match status" value="1"/>
</dbReference>
<dbReference type="AlphaFoldDB" id="A0A1G6ANB9"/>
<evidence type="ECO:0000259" key="2">
    <source>
        <dbReference type="Pfam" id="PF21922"/>
    </source>
</evidence>
<dbReference type="InterPro" id="IPR001460">
    <property type="entry name" value="PCN-bd_Tpept"/>
</dbReference>
<dbReference type="GO" id="GO:0071555">
    <property type="term" value="P:cell wall organization"/>
    <property type="evidence" value="ECO:0007669"/>
    <property type="project" value="TreeGrafter"/>
</dbReference>
<feature type="domain" description="Penicillin binding protein A dimerisation" evidence="2">
    <location>
        <begin position="42"/>
        <end position="121"/>
    </location>
</feature>
<dbReference type="PANTHER" id="PTHR30627:SF24">
    <property type="entry name" value="PENICILLIN-BINDING PROTEIN 4B"/>
    <property type="match status" value="1"/>
</dbReference>
<reference evidence="3 4" key="1">
    <citation type="submission" date="2016-10" db="EMBL/GenBank/DDBJ databases">
        <authorList>
            <person name="de Groot N.N."/>
        </authorList>
    </citation>
    <scope>NUCLEOTIDE SEQUENCE [LARGE SCALE GENOMIC DNA]</scope>
    <source>
        <strain evidence="3 4">DSM 3217</strain>
    </source>
</reference>
<dbReference type="Pfam" id="PF00905">
    <property type="entry name" value="Transpeptidase"/>
    <property type="match status" value="1"/>
</dbReference>
<proteinExistence type="predicted"/>
<dbReference type="GO" id="GO:0008658">
    <property type="term" value="F:penicillin binding"/>
    <property type="evidence" value="ECO:0007669"/>
    <property type="project" value="InterPro"/>
</dbReference>
<dbReference type="PANTHER" id="PTHR30627">
    <property type="entry name" value="PEPTIDOGLYCAN D,D-TRANSPEPTIDASE"/>
    <property type="match status" value="1"/>
</dbReference>
<keyword evidence="3" id="KW-0808">Transferase</keyword>
<accession>A0A1G6ANB9</accession>
<dbReference type="EMBL" id="FMXR01000006">
    <property type="protein sequence ID" value="SDB09663.1"/>
    <property type="molecule type" value="Genomic_DNA"/>
</dbReference>
<evidence type="ECO:0000259" key="1">
    <source>
        <dbReference type="Pfam" id="PF00905"/>
    </source>
</evidence>
<dbReference type="GO" id="GO:0016740">
    <property type="term" value="F:transferase activity"/>
    <property type="evidence" value="ECO:0007669"/>
    <property type="project" value="UniProtKB-KW"/>
</dbReference>
<dbReference type="InterPro" id="IPR012338">
    <property type="entry name" value="Beta-lactam/transpept-like"/>
</dbReference>
<dbReference type="GO" id="GO:0071972">
    <property type="term" value="F:peptidoglycan L,D-transpeptidase activity"/>
    <property type="evidence" value="ECO:0007669"/>
    <property type="project" value="TreeGrafter"/>
</dbReference>
<dbReference type="Gene3D" id="3.40.710.10">
    <property type="entry name" value="DD-peptidase/beta-lactamase superfamily"/>
    <property type="match status" value="1"/>
</dbReference>
<dbReference type="Pfam" id="PF21922">
    <property type="entry name" value="PBP_dimer_2"/>
    <property type="match status" value="1"/>
</dbReference>
<evidence type="ECO:0000313" key="3">
    <source>
        <dbReference type="EMBL" id="SDB09663.1"/>
    </source>
</evidence>
<keyword evidence="4" id="KW-1185">Reference proteome</keyword>
<evidence type="ECO:0000313" key="4">
    <source>
        <dbReference type="Proteomes" id="UP000199228"/>
    </source>
</evidence>
<dbReference type="InterPro" id="IPR054120">
    <property type="entry name" value="PBPA_dimer"/>
</dbReference>
<gene>
    <name evidence="3" type="ORF">SAMN02910417_00735</name>
</gene>
<sequence length="464" mass="50958">MFVAIFIILIVYFAYFMIMKSDEYVNSSYNPRLDTFSETVVRGSILTESGDVLAQTEVDSEGNETRVYPYDNLFAHVVGYSTNGMAGLELAENTYMLRSHSSLVEKVVNDVKEEKSQGDNIITTLDTSIQEAAYEALGDYDGAVVAIEPETGKVIAMVSKPDYDPNTIAQDWESLTSEDNDSSQLLNRATQGQYPPGSTFKIITALEYLIENDNNYEDYSYTCTGSTTMGNKQLKCYQGEVHGSVDLAESFAESCNTSFANMALDFDKSDYISLCDKMLFNQKIDFTLSTVASSFSYEKSDGDAMLMQTAIGQGETLVTPLHMALIAASIANDGVALKPYLVDSIESYDGNVVEEYEAEEYATLMTQEQSEILETFMRKTVKTGTASALLDNEYKAYGKTGTAEFNSSGDSHAWFVGYATKEGKKSIAIAVIVEDSGAGSKYAVPVADELFDAYFASDISDEED</sequence>
<protein>
    <submittedName>
        <fullName evidence="3">Peptidoglycan glycosyltransferase</fullName>
    </submittedName>
</protein>
<dbReference type="Gene3D" id="3.90.1310.10">
    <property type="entry name" value="Penicillin-binding protein 2a (Domain 2)"/>
    <property type="match status" value="1"/>
</dbReference>
<dbReference type="STRING" id="1732.SAMN02910417_00735"/>
<organism evidence="3 4">
    <name type="scientific">Eubacterium oxidoreducens</name>
    <dbReference type="NCBI Taxonomy" id="1732"/>
    <lineage>
        <taxon>Bacteria</taxon>
        <taxon>Bacillati</taxon>
        <taxon>Bacillota</taxon>
        <taxon>Clostridia</taxon>
        <taxon>Eubacteriales</taxon>
        <taxon>Eubacteriaceae</taxon>
        <taxon>Eubacterium</taxon>
    </lineage>
</organism>
<name>A0A1G6ANB9_EUBOX</name>
<dbReference type="GO" id="GO:0005886">
    <property type="term" value="C:plasma membrane"/>
    <property type="evidence" value="ECO:0007669"/>
    <property type="project" value="TreeGrafter"/>
</dbReference>
<dbReference type="Proteomes" id="UP000199228">
    <property type="component" value="Unassembled WGS sequence"/>
</dbReference>
<feature type="domain" description="Penicillin-binding protein transpeptidase" evidence="1">
    <location>
        <begin position="142"/>
        <end position="451"/>
    </location>
</feature>
<dbReference type="InterPro" id="IPR050515">
    <property type="entry name" value="Beta-lactam/transpept"/>
</dbReference>